<protein>
    <submittedName>
        <fullName evidence="1">Uncharacterized protein</fullName>
    </submittedName>
</protein>
<organism evidence="1 2">
    <name type="scientific">Kineococcus xinjiangensis</name>
    <dbReference type="NCBI Taxonomy" id="512762"/>
    <lineage>
        <taxon>Bacteria</taxon>
        <taxon>Bacillati</taxon>
        <taxon>Actinomycetota</taxon>
        <taxon>Actinomycetes</taxon>
        <taxon>Kineosporiales</taxon>
        <taxon>Kineosporiaceae</taxon>
        <taxon>Kineococcus</taxon>
    </lineage>
</organism>
<gene>
    <name evidence="1" type="ORF">CLV92_107205</name>
</gene>
<name>A0A2S6IKE0_9ACTN</name>
<reference evidence="1 2" key="1">
    <citation type="submission" date="2018-02" db="EMBL/GenBank/DDBJ databases">
        <title>Genomic Encyclopedia of Archaeal and Bacterial Type Strains, Phase II (KMG-II): from individual species to whole genera.</title>
        <authorList>
            <person name="Goeker M."/>
        </authorList>
    </citation>
    <scope>NUCLEOTIDE SEQUENCE [LARGE SCALE GENOMIC DNA]</scope>
    <source>
        <strain evidence="1 2">DSM 22857</strain>
    </source>
</reference>
<comment type="caution">
    <text evidence="1">The sequence shown here is derived from an EMBL/GenBank/DDBJ whole genome shotgun (WGS) entry which is preliminary data.</text>
</comment>
<dbReference type="RefSeq" id="WP_104432998.1">
    <property type="nucleotide sequence ID" value="NZ_PTJD01000007.1"/>
</dbReference>
<dbReference type="Proteomes" id="UP000239485">
    <property type="component" value="Unassembled WGS sequence"/>
</dbReference>
<evidence type="ECO:0000313" key="2">
    <source>
        <dbReference type="Proteomes" id="UP000239485"/>
    </source>
</evidence>
<proteinExistence type="predicted"/>
<sequence>MTTIKASCPCCGDVELTPKQVRLVVCTVKSRSFYAFNCPTCKDEVRKPAGEDVVALLVSGGVPVERWVIPTEALEEHTGPTISWDDVLDFALVLDSVDDLAGIAGDRPRRMA</sequence>
<dbReference type="OrthoDB" id="5188825at2"/>
<accession>A0A2S6IKE0</accession>
<dbReference type="AlphaFoldDB" id="A0A2S6IKE0"/>
<dbReference type="EMBL" id="PTJD01000007">
    <property type="protein sequence ID" value="PPK94702.1"/>
    <property type="molecule type" value="Genomic_DNA"/>
</dbReference>
<keyword evidence="2" id="KW-1185">Reference proteome</keyword>
<evidence type="ECO:0000313" key="1">
    <source>
        <dbReference type="EMBL" id="PPK94702.1"/>
    </source>
</evidence>